<dbReference type="InterPro" id="IPR022749">
    <property type="entry name" value="D12N6_MeTrfase_N"/>
</dbReference>
<keyword evidence="12" id="KW-1185">Reference proteome</keyword>
<sequence>MSVGNFIKSLQDVMRKDAGINGDAQRIEQIVWMLFLKIFDTKEAEWELDEDYKEIVPEKYRWSNWASDEAGITGDELLNFVEKMFKDLKNIEVNENTDSRKILVKEFFSDTYNYMKSGTLLREVINIVNKLDFDDYSERHAFNDVYETILKDLQSAGNAGEYYTPRPITDFIIEMLNPKLGEKIADFACGTGGFLISAIEHIRKNEGDNFTIDDLKILGDSINGIEKKPLPYSLCITNMMLHDLDTPNIKHDNGLIDNVREFNSNDLINVIAMNPPFGGSEEEGIKLNFPMEFRTSETADLFFVRMMYQLKEGGRCGVVLPDGFLFGEGVKTSIKKKLIDDFNLHTIIRLPNGVFAPYTNITTNILFFDKPKNKIEGESVTKDIWFFEHPYPKGYKTYSKTKPIRSSEFELEKKWWDNRKESENSWKVSASEIIENNYNLDRKNPNKIEEELESPEVYLEKYNQNINEIKEIKEKLKSELELLLRGE</sequence>
<evidence type="ECO:0000259" key="9">
    <source>
        <dbReference type="Pfam" id="PF02384"/>
    </source>
</evidence>
<keyword evidence="6" id="KW-0680">Restriction system</keyword>
<reference evidence="11 12" key="1">
    <citation type="submission" date="2017-02" db="EMBL/GenBank/DDBJ databases">
        <authorList>
            <person name="Peterson S.W."/>
        </authorList>
    </citation>
    <scope>NUCLEOTIDE SEQUENCE [LARGE SCALE GENOMIC DNA]</scope>
    <source>
        <strain evidence="11 12">ATCC 700028</strain>
    </source>
</reference>
<accession>A0A1T4QNP0</accession>
<organism evidence="11 12">
    <name type="scientific">Cetobacterium ceti</name>
    <dbReference type="NCBI Taxonomy" id="180163"/>
    <lineage>
        <taxon>Bacteria</taxon>
        <taxon>Fusobacteriati</taxon>
        <taxon>Fusobacteriota</taxon>
        <taxon>Fusobacteriia</taxon>
        <taxon>Fusobacteriales</taxon>
        <taxon>Fusobacteriaceae</taxon>
        <taxon>Cetobacterium</taxon>
    </lineage>
</organism>
<evidence type="ECO:0000256" key="1">
    <source>
        <dbReference type="ARBA" id="ARBA00006594"/>
    </source>
</evidence>
<gene>
    <name evidence="11" type="ORF">SAMN02745174_02394</name>
</gene>
<keyword evidence="3" id="KW-0489">Methyltransferase</keyword>
<dbReference type="GO" id="GO:0032259">
    <property type="term" value="P:methylation"/>
    <property type="evidence" value="ECO:0007669"/>
    <property type="project" value="UniProtKB-KW"/>
</dbReference>
<keyword evidence="8" id="KW-0175">Coiled coil</keyword>
<dbReference type="PANTHER" id="PTHR42933:SF4">
    <property type="entry name" value="TYPE I RESTRICTION ENZYME ECOKI METHYLASE SUBUNIT"/>
    <property type="match status" value="1"/>
</dbReference>
<dbReference type="InterPro" id="IPR003356">
    <property type="entry name" value="DNA_methylase_A-5"/>
</dbReference>
<dbReference type="GO" id="GO:0009307">
    <property type="term" value="P:DNA restriction-modification system"/>
    <property type="evidence" value="ECO:0007669"/>
    <property type="project" value="UniProtKB-KW"/>
</dbReference>
<evidence type="ECO:0000256" key="4">
    <source>
        <dbReference type="ARBA" id="ARBA00022679"/>
    </source>
</evidence>
<dbReference type="STRING" id="180163.SAMN02745174_02394"/>
<dbReference type="Gene3D" id="1.20.1260.30">
    <property type="match status" value="1"/>
</dbReference>
<dbReference type="GO" id="GO:0009007">
    <property type="term" value="F:site-specific DNA-methyltransferase (adenine-specific) activity"/>
    <property type="evidence" value="ECO:0007669"/>
    <property type="project" value="UniProtKB-EC"/>
</dbReference>
<evidence type="ECO:0000256" key="7">
    <source>
        <dbReference type="ARBA" id="ARBA00047942"/>
    </source>
</evidence>
<dbReference type="Pfam" id="PF02384">
    <property type="entry name" value="N6_Mtase"/>
    <property type="match status" value="1"/>
</dbReference>
<dbReference type="EC" id="2.1.1.72" evidence="2"/>
<evidence type="ECO:0000256" key="6">
    <source>
        <dbReference type="ARBA" id="ARBA00022747"/>
    </source>
</evidence>
<dbReference type="InterPro" id="IPR038333">
    <property type="entry name" value="T1MK-like_N_sf"/>
</dbReference>
<dbReference type="GO" id="GO:0003677">
    <property type="term" value="F:DNA binding"/>
    <property type="evidence" value="ECO:0007669"/>
    <property type="project" value="InterPro"/>
</dbReference>
<keyword evidence="5" id="KW-0949">S-adenosyl-L-methionine</keyword>
<dbReference type="EMBL" id="FUWX01000027">
    <property type="protein sequence ID" value="SKA05314.1"/>
    <property type="molecule type" value="Genomic_DNA"/>
</dbReference>
<evidence type="ECO:0000259" key="10">
    <source>
        <dbReference type="Pfam" id="PF12161"/>
    </source>
</evidence>
<evidence type="ECO:0000256" key="5">
    <source>
        <dbReference type="ARBA" id="ARBA00022691"/>
    </source>
</evidence>
<dbReference type="InterPro" id="IPR029063">
    <property type="entry name" value="SAM-dependent_MTases_sf"/>
</dbReference>
<evidence type="ECO:0000313" key="11">
    <source>
        <dbReference type="EMBL" id="SKA05314.1"/>
    </source>
</evidence>
<dbReference type="PRINTS" id="PR00507">
    <property type="entry name" value="N12N6MTFRASE"/>
</dbReference>
<evidence type="ECO:0000256" key="2">
    <source>
        <dbReference type="ARBA" id="ARBA00011900"/>
    </source>
</evidence>
<dbReference type="PANTHER" id="PTHR42933">
    <property type="entry name" value="SLR6095 PROTEIN"/>
    <property type="match status" value="1"/>
</dbReference>
<protein>
    <recommendedName>
        <fullName evidence="2">site-specific DNA-methyltransferase (adenine-specific)</fullName>
        <ecNumber evidence="2">2.1.1.72</ecNumber>
    </recommendedName>
</protein>
<dbReference type="Gene3D" id="3.40.50.150">
    <property type="entry name" value="Vaccinia Virus protein VP39"/>
    <property type="match status" value="1"/>
</dbReference>
<dbReference type="AlphaFoldDB" id="A0A1T4QNP0"/>
<feature type="domain" description="N6 adenine-specific DNA methyltransferase N-terminal" evidence="10">
    <location>
        <begin position="4"/>
        <end position="127"/>
    </location>
</feature>
<proteinExistence type="inferred from homology"/>
<feature type="coiled-coil region" evidence="8">
    <location>
        <begin position="459"/>
        <end position="486"/>
    </location>
</feature>
<comment type="similarity">
    <text evidence="1">Belongs to the N(4)/N(6)-methyltransferase family.</text>
</comment>
<dbReference type="RefSeq" id="WP_078694820.1">
    <property type="nucleotide sequence ID" value="NZ_FUWX01000027.1"/>
</dbReference>
<evidence type="ECO:0000256" key="3">
    <source>
        <dbReference type="ARBA" id="ARBA00022603"/>
    </source>
</evidence>
<evidence type="ECO:0000313" key="12">
    <source>
        <dbReference type="Proteomes" id="UP000191153"/>
    </source>
</evidence>
<keyword evidence="4" id="KW-0808">Transferase</keyword>
<dbReference type="GO" id="GO:0008170">
    <property type="term" value="F:N-methyltransferase activity"/>
    <property type="evidence" value="ECO:0007669"/>
    <property type="project" value="InterPro"/>
</dbReference>
<feature type="domain" description="DNA methylase adenine-specific" evidence="9">
    <location>
        <begin position="138"/>
        <end position="452"/>
    </location>
</feature>
<evidence type="ECO:0000256" key="8">
    <source>
        <dbReference type="SAM" id="Coils"/>
    </source>
</evidence>
<dbReference type="OrthoDB" id="9814572at2"/>
<dbReference type="SUPFAM" id="SSF53335">
    <property type="entry name" value="S-adenosyl-L-methionine-dependent methyltransferases"/>
    <property type="match status" value="1"/>
</dbReference>
<dbReference type="Proteomes" id="UP000191153">
    <property type="component" value="Unassembled WGS sequence"/>
</dbReference>
<comment type="catalytic activity">
    <reaction evidence="7">
        <text>a 2'-deoxyadenosine in DNA + S-adenosyl-L-methionine = an N(6)-methyl-2'-deoxyadenosine in DNA + S-adenosyl-L-homocysteine + H(+)</text>
        <dbReference type="Rhea" id="RHEA:15197"/>
        <dbReference type="Rhea" id="RHEA-COMP:12418"/>
        <dbReference type="Rhea" id="RHEA-COMP:12419"/>
        <dbReference type="ChEBI" id="CHEBI:15378"/>
        <dbReference type="ChEBI" id="CHEBI:57856"/>
        <dbReference type="ChEBI" id="CHEBI:59789"/>
        <dbReference type="ChEBI" id="CHEBI:90615"/>
        <dbReference type="ChEBI" id="CHEBI:90616"/>
        <dbReference type="EC" id="2.1.1.72"/>
    </reaction>
</comment>
<dbReference type="Pfam" id="PF12161">
    <property type="entry name" value="HsdM_N"/>
    <property type="match status" value="1"/>
</dbReference>
<name>A0A1T4QNP0_9FUSO</name>
<dbReference type="InterPro" id="IPR051537">
    <property type="entry name" value="DNA_Adenine_Mtase"/>
</dbReference>